<evidence type="ECO:0000313" key="1">
    <source>
        <dbReference type="EMBL" id="SIR67178.1"/>
    </source>
</evidence>
<dbReference type="Proteomes" id="UP000185936">
    <property type="component" value="Unassembled WGS sequence"/>
</dbReference>
<dbReference type="AlphaFoldDB" id="A0A1N7CU55"/>
<dbReference type="Pfam" id="PF24376">
    <property type="entry name" value="DUF7532"/>
    <property type="match status" value="1"/>
</dbReference>
<reference evidence="2" key="1">
    <citation type="submission" date="2017-01" db="EMBL/GenBank/DDBJ databases">
        <authorList>
            <person name="Varghese N."/>
            <person name="Submissions S."/>
        </authorList>
    </citation>
    <scope>NUCLEOTIDE SEQUENCE [LARGE SCALE GENOMIC DNA]</scope>
    <source>
        <strain evidence="2">type strain: HArc-</strain>
    </source>
</reference>
<proteinExistence type="predicted"/>
<dbReference type="OrthoDB" id="199125at2157"/>
<evidence type="ECO:0000313" key="2">
    <source>
        <dbReference type="Proteomes" id="UP000185936"/>
    </source>
</evidence>
<name>A0A1N7CU55_9EURY</name>
<dbReference type="STRING" id="308853.SAMN05421752_101583"/>
<keyword evidence="2" id="KW-1185">Reference proteome</keyword>
<protein>
    <submittedName>
        <fullName evidence="1">Uncharacterized protein</fullName>
    </submittedName>
</protein>
<dbReference type="RefSeq" id="WP_076607721.1">
    <property type="nucleotide sequence ID" value="NZ_FTNR01000001.1"/>
</dbReference>
<dbReference type="InterPro" id="IPR055954">
    <property type="entry name" value="DUF7532"/>
</dbReference>
<sequence length="71" mass="7847">MHFDQRTQQALRGVGLETDDVQATSDAVTEAVDAGASTLEAFFERHDTVELTLGPTINDRVRFASDCEHPR</sequence>
<organism evidence="1 2">
    <name type="scientific">Natronorubrum thiooxidans</name>
    <dbReference type="NCBI Taxonomy" id="308853"/>
    <lineage>
        <taxon>Archaea</taxon>
        <taxon>Methanobacteriati</taxon>
        <taxon>Methanobacteriota</taxon>
        <taxon>Stenosarchaea group</taxon>
        <taxon>Halobacteria</taxon>
        <taxon>Halobacteriales</taxon>
        <taxon>Natrialbaceae</taxon>
        <taxon>Natronorubrum</taxon>
    </lineage>
</organism>
<gene>
    <name evidence="1" type="ORF">SAMN05421752_101583</name>
</gene>
<accession>A0A1N7CU55</accession>
<dbReference type="EMBL" id="FTNR01000001">
    <property type="protein sequence ID" value="SIR67178.1"/>
    <property type="molecule type" value="Genomic_DNA"/>
</dbReference>